<reference evidence="1" key="1">
    <citation type="submission" date="2019-11" db="EMBL/GenBank/DDBJ databases">
        <title>Genomic insights into an expanded diversity of filamentous marine cyanobacteria reveals the extraordinary biosynthetic potential of Moorea and Okeania.</title>
        <authorList>
            <person name="Ferreira Leao T."/>
            <person name="Wang M."/>
            <person name="Moss N."/>
            <person name="Da Silva R."/>
            <person name="Sanders J."/>
            <person name="Nurk S."/>
            <person name="Gurevich A."/>
            <person name="Humphrey G."/>
            <person name="Reher R."/>
            <person name="Zhu Q."/>
            <person name="Belda-Ferre P."/>
            <person name="Glukhov E."/>
            <person name="Rex R."/>
            <person name="Dorrestein P.C."/>
            <person name="Knight R."/>
            <person name="Pevzner P."/>
            <person name="Gerwick W.H."/>
            <person name="Gerwick L."/>
        </authorList>
    </citation>
    <scope>NUCLEOTIDE SEQUENCE</scope>
    <source>
        <strain evidence="1">SIO1C4</strain>
    </source>
</reference>
<organism evidence="1">
    <name type="scientific">Symploca sp. SIO1C4</name>
    <dbReference type="NCBI Taxonomy" id="2607765"/>
    <lineage>
        <taxon>Bacteria</taxon>
        <taxon>Bacillati</taxon>
        <taxon>Cyanobacteriota</taxon>
        <taxon>Cyanophyceae</taxon>
        <taxon>Coleofasciculales</taxon>
        <taxon>Coleofasciculaceae</taxon>
        <taxon>Symploca</taxon>
    </lineage>
</organism>
<dbReference type="AlphaFoldDB" id="A0A6B3NHA0"/>
<proteinExistence type="predicted"/>
<name>A0A6B3NHA0_9CYAN</name>
<sequence length="69" mass="8049">MVYGLEVNFQVFLHTTRQILKTLHFSISGVDALQGEEFSYLFAPIWGKRSYNRVEVLLDELPTDWVKSD</sequence>
<gene>
    <name evidence="1" type="ORF">F6J89_17650</name>
</gene>
<dbReference type="EMBL" id="JAAHFQ010000360">
    <property type="protein sequence ID" value="NER29394.1"/>
    <property type="molecule type" value="Genomic_DNA"/>
</dbReference>
<comment type="caution">
    <text evidence="1">The sequence shown here is derived from an EMBL/GenBank/DDBJ whole genome shotgun (WGS) entry which is preliminary data.</text>
</comment>
<evidence type="ECO:0000313" key="1">
    <source>
        <dbReference type="EMBL" id="NER29394.1"/>
    </source>
</evidence>
<protein>
    <submittedName>
        <fullName evidence="1">Uncharacterized protein</fullName>
    </submittedName>
</protein>
<accession>A0A6B3NHA0</accession>